<organism evidence="1">
    <name type="scientific">archaeon enrichment culture clone 1(2010)</name>
    <dbReference type="NCBI Taxonomy" id="795325"/>
    <lineage>
        <taxon>Archaea</taxon>
        <taxon>environmental samples</taxon>
    </lineage>
</organism>
<sequence length="144" mass="16804">MKIPGLLCLVEKYTKRGYAGKVVEKLRQHGLAEYMYGSYWATIPSPILIEISRLLPRCVLNNRQNKSPSVGDFIAVAKKYRHTNLYFAVRVKSLDIGNVEDFVIEAIYIPLEEKELIEWAKTFWPDSMGLTNYKGQNFMYCWWD</sequence>
<dbReference type="EMBL" id="GU722198">
    <property type="protein sequence ID" value="ADJ54316.1"/>
    <property type="molecule type" value="Genomic_DNA"/>
</dbReference>
<geneLocation type="plasmid" evidence="1">
    <name>hyperthermophilic archaeal plasmid 1</name>
</geneLocation>
<keyword evidence="1" id="KW-0614">Plasmid</keyword>
<reference evidence="1" key="1">
    <citation type="journal article" date="2010" name="Environ. Microbiol.">
        <title>Metagenomic analyses of novel viruses and plasmids from a cultured environmental sample of hyperthermophilic neutrophiles.</title>
        <authorList>
            <person name="Garrett R.A."/>
            <person name="Prangishvili D."/>
            <person name="Shah S.A."/>
            <person name="Reuter M."/>
            <person name="Stetter K.O."/>
            <person name="Peng X."/>
        </authorList>
    </citation>
    <scope>NUCLEOTIDE SEQUENCE</scope>
    <source>
        <plasmid evidence="1">hyperthermophilic archaeal plasmid 1</plasmid>
    </source>
</reference>
<proteinExistence type="predicted"/>
<name>D9CGG2_9ARCH</name>
<accession>D9CGG2</accession>
<gene>
    <name evidence="1" type="ORF">pHA1_gp38</name>
</gene>
<protein>
    <submittedName>
        <fullName evidence="1">Uncharacterized protein</fullName>
    </submittedName>
</protein>
<evidence type="ECO:0000313" key="1">
    <source>
        <dbReference type="EMBL" id="ADJ54316.1"/>
    </source>
</evidence>
<dbReference type="AlphaFoldDB" id="D9CGG2"/>